<organism evidence="1 2">
    <name type="scientific">Dunaliella salina</name>
    <name type="common">Green alga</name>
    <name type="synonym">Protococcus salinus</name>
    <dbReference type="NCBI Taxonomy" id="3046"/>
    <lineage>
        <taxon>Eukaryota</taxon>
        <taxon>Viridiplantae</taxon>
        <taxon>Chlorophyta</taxon>
        <taxon>core chlorophytes</taxon>
        <taxon>Chlorophyceae</taxon>
        <taxon>CS clade</taxon>
        <taxon>Chlamydomonadales</taxon>
        <taxon>Dunaliellaceae</taxon>
        <taxon>Dunaliella</taxon>
    </lineage>
</organism>
<dbReference type="InterPro" id="IPR040521">
    <property type="entry name" value="KDZ"/>
</dbReference>
<accession>A0ABQ7FXN0</accession>
<protein>
    <submittedName>
        <fullName evidence="1">Uncharacterized protein</fullName>
    </submittedName>
</protein>
<evidence type="ECO:0000313" key="2">
    <source>
        <dbReference type="Proteomes" id="UP000815325"/>
    </source>
</evidence>
<dbReference type="EMBL" id="MU070593">
    <property type="protein sequence ID" value="KAF5827096.1"/>
    <property type="molecule type" value="Genomic_DNA"/>
</dbReference>
<reference evidence="1" key="1">
    <citation type="submission" date="2017-08" db="EMBL/GenBank/DDBJ databases">
        <authorList>
            <person name="Polle J.E."/>
            <person name="Barry K."/>
            <person name="Cushman J."/>
            <person name="Schmutz J."/>
            <person name="Tran D."/>
            <person name="Hathwaick L.T."/>
            <person name="Yim W.C."/>
            <person name="Jenkins J."/>
            <person name="Mckie-Krisberg Z.M."/>
            <person name="Prochnik S."/>
            <person name="Lindquist E."/>
            <person name="Dockter R.B."/>
            <person name="Adam C."/>
            <person name="Molina H."/>
            <person name="Bunkerborg J."/>
            <person name="Jin E."/>
            <person name="Buchheim M."/>
            <person name="Magnuson J."/>
        </authorList>
    </citation>
    <scope>NUCLEOTIDE SEQUENCE</scope>
    <source>
        <strain evidence="1">CCAP 19/18</strain>
    </source>
</reference>
<sequence>MLTLNTEAVREAAQAGETTRLAKKVKYNACGLCNGGKFWNRTAGGCWAMCSDGFILPPFEMPDAESIRMTLLNIIRWFAGTSYLTNDNKPIVVVYDDMCHLLRFAQKRINLHPEIKRFVEEPLHCVDKFHFVHNHKGIWCDIHVNPYKLDNTIQLNTEVCEQRLKHINKFGPLLRRMRRERFNWTLLNIVEMDHKFRAQGLLGGKPLV</sequence>
<dbReference type="Proteomes" id="UP000815325">
    <property type="component" value="Unassembled WGS sequence"/>
</dbReference>
<comment type="caution">
    <text evidence="1">The sequence shown here is derived from an EMBL/GenBank/DDBJ whole genome shotgun (WGS) entry which is preliminary data.</text>
</comment>
<proteinExistence type="predicted"/>
<name>A0ABQ7FXN0_DUNSA</name>
<evidence type="ECO:0000313" key="1">
    <source>
        <dbReference type="EMBL" id="KAF5827096.1"/>
    </source>
</evidence>
<dbReference type="Pfam" id="PF18758">
    <property type="entry name" value="KDZ"/>
    <property type="match status" value="1"/>
</dbReference>
<gene>
    <name evidence="1" type="ORF">DUNSADRAFT_1325</name>
</gene>
<keyword evidence="2" id="KW-1185">Reference proteome</keyword>